<protein>
    <submittedName>
        <fullName evidence="2">Jg11248 protein</fullName>
    </submittedName>
</protein>
<gene>
    <name evidence="2" type="primary">jg11248</name>
    <name evidence="2" type="ORF">PAEG_LOCUS14681</name>
</gene>
<dbReference type="EMBL" id="CAKXAJ010025267">
    <property type="protein sequence ID" value="CAH2237392.1"/>
    <property type="molecule type" value="Genomic_DNA"/>
</dbReference>
<name>A0A8S4RL79_9NEOP</name>
<proteinExistence type="predicted"/>
<keyword evidence="3" id="KW-1185">Reference proteome</keyword>
<dbReference type="Proteomes" id="UP000838756">
    <property type="component" value="Unassembled WGS sequence"/>
</dbReference>
<evidence type="ECO:0000313" key="3">
    <source>
        <dbReference type="Proteomes" id="UP000838756"/>
    </source>
</evidence>
<accession>A0A8S4RL79</accession>
<reference evidence="2" key="1">
    <citation type="submission" date="2022-03" db="EMBL/GenBank/DDBJ databases">
        <authorList>
            <person name="Lindestad O."/>
        </authorList>
    </citation>
    <scope>NUCLEOTIDE SEQUENCE</scope>
</reference>
<dbReference type="AlphaFoldDB" id="A0A8S4RL79"/>
<evidence type="ECO:0000313" key="2">
    <source>
        <dbReference type="EMBL" id="CAH2237392.1"/>
    </source>
</evidence>
<evidence type="ECO:0000256" key="1">
    <source>
        <dbReference type="SAM" id="MobiDB-lite"/>
    </source>
</evidence>
<feature type="compositionally biased region" description="Basic and acidic residues" evidence="1">
    <location>
        <begin position="45"/>
        <end position="64"/>
    </location>
</feature>
<organism evidence="2 3">
    <name type="scientific">Pararge aegeria aegeria</name>
    <dbReference type="NCBI Taxonomy" id="348720"/>
    <lineage>
        <taxon>Eukaryota</taxon>
        <taxon>Metazoa</taxon>
        <taxon>Ecdysozoa</taxon>
        <taxon>Arthropoda</taxon>
        <taxon>Hexapoda</taxon>
        <taxon>Insecta</taxon>
        <taxon>Pterygota</taxon>
        <taxon>Neoptera</taxon>
        <taxon>Endopterygota</taxon>
        <taxon>Lepidoptera</taxon>
        <taxon>Glossata</taxon>
        <taxon>Ditrysia</taxon>
        <taxon>Papilionoidea</taxon>
        <taxon>Nymphalidae</taxon>
        <taxon>Satyrinae</taxon>
        <taxon>Satyrini</taxon>
        <taxon>Parargina</taxon>
        <taxon>Pararge</taxon>
    </lineage>
</organism>
<sequence>MHTAGRLNQMTKIFSFFFGWTLADNHLRGCYGVLRSGASVRARHEKSPRARRHQGEGGRRRPEDLDSARFDVNTFFECGGLLD</sequence>
<feature type="region of interest" description="Disordered" evidence="1">
    <location>
        <begin position="42"/>
        <end position="64"/>
    </location>
</feature>
<comment type="caution">
    <text evidence="2">The sequence shown here is derived from an EMBL/GenBank/DDBJ whole genome shotgun (WGS) entry which is preliminary data.</text>
</comment>